<feature type="region of interest" description="Disordered" evidence="6">
    <location>
        <begin position="1"/>
        <end position="34"/>
    </location>
</feature>
<feature type="transmembrane region" description="Helical" evidence="7">
    <location>
        <begin position="239"/>
        <end position="260"/>
    </location>
</feature>
<feature type="transmembrane region" description="Helical" evidence="7">
    <location>
        <begin position="510"/>
        <end position="528"/>
    </location>
</feature>
<feature type="transmembrane region" description="Helical" evidence="7">
    <location>
        <begin position="44"/>
        <end position="68"/>
    </location>
</feature>
<reference evidence="9" key="1">
    <citation type="submission" date="2021-10" db="EMBL/GenBank/DDBJ databases">
        <authorList>
            <person name="Piombo E."/>
        </authorList>
    </citation>
    <scope>NUCLEOTIDE SEQUENCE</scope>
</reference>
<evidence type="ECO:0000259" key="8">
    <source>
        <dbReference type="PROSITE" id="PS50850"/>
    </source>
</evidence>
<keyword evidence="10" id="KW-1185">Reference proteome</keyword>
<sequence length="551" mass="58241">METTNEAAPSHPPAKWEKPSSDDATTSQKDDPAERGEEIVYPSILVRSIVVLSLMLATFLSIVGTAIPKITTEFNSMADAGWYGSAFFLTLATFIAAWGKAYKYFSLRIVYILAIAIFEVGSLVCALAPSSTALIIGRAIQGAGAAGVAGGGYTISAFVVPPSVQPTVVGLMGSVFTVASVAGPLLGGAFTSGVSWRWCFYINLPIGGITMGCMAVFFRTPARAKLSHQVSLKEILKNFDPVGLVLMFSGVLCFFLAVQWGGVAKPWNSSEVIGLLVGCVVLLALFAINEWFQGDRALIVYRLLRLRSIGGCSGLIFFLNAANIALQYNLPIYFQAIQGDSPVQSGIKMIPSILSTAVSTMVASIAIGKLQFYQPFLIASGLISTIAGGLIYTCDINTGLGPIIGYQILYGVGTGLGVQTPNLVATVSSRAEDVSIAVATVSFFMLLAGGWGVAVSDAILNNLLLQKLPNYVPSIDPHAVLAAGAEGIKDAYQGQDLEGVRHAYIEGLHGGWALGIAAFGMVFLWAFVPSWPGRLAKPENPRVDHTYGESG</sequence>
<keyword evidence="4 7" id="KW-1133">Transmembrane helix</keyword>
<dbReference type="GO" id="GO:0005886">
    <property type="term" value="C:plasma membrane"/>
    <property type="evidence" value="ECO:0007669"/>
    <property type="project" value="TreeGrafter"/>
</dbReference>
<dbReference type="PROSITE" id="PS50850">
    <property type="entry name" value="MFS"/>
    <property type="match status" value="1"/>
</dbReference>
<feature type="transmembrane region" description="Helical" evidence="7">
    <location>
        <begin position="167"/>
        <end position="186"/>
    </location>
</feature>
<evidence type="ECO:0000256" key="5">
    <source>
        <dbReference type="ARBA" id="ARBA00023136"/>
    </source>
</evidence>
<feature type="transmembrane region" description="Helical" evidence="7">
    <location>
        <begin position="272"/>
        <end position="292"/>
    </location>
</feature>
<dbReference type="Pfam" id="PF07690">
    <property type="entry name" value="MFS_1"/>
    <property type="match status" value="1"/>
</dbReference>
<comment type="caution">
    <text evidence="9">The sequence shown here is derived from an EMBL/GenBank/DDBJ whole genome shotgun (WGS) entry which is preliminary data.</text>
</comment>
<feature type="transmembrane region" description="Helical" evidence="7">
    <location>
        <begin position="304"/>
        <end position="326"/>
    </location>
</feature>
<feature type="transmembrane region" description="Helical" evidence="7">
    <location>
        <begin position="436"/>
        <end position="460"/>
    </location>
</feature>
<feature type="transmembrane region" description="Helical" evidence="7">
    <location>
        <begin position="135"/>
        <end position="160"/>
    </location>
</feature>
<evidence type="ECO:0000256" key="1">
    <source>
        <dbReference type="ARBA" id="ARBA00004141"/>
    </source>
</evidence>
<dbReference type="CDD" id="cd17502">
    <property type="entry name" value="MFS_Azr1_MDR_like"/>
    <property type="match status" value="1"/>
</dbReference>
<comment type="subcellular location">
    <subcellularLocation>
        <location evidence="1">Membrane</location>
        <topology evidence="1">Multi-pass membrane protein</topology>
    </subcellularLocation>
</comment>
<organism evidence="9 10">
    <name type="scientific">Clonostachys byssicola</name>
    <dbReference type="NCBI Taxonomy" id="160290"/>
    <lineage>
        <taxon>Eukaryota</taxon>
        <taxon>Fungi</taxon>
        <taxon>Dikarya</taxon>
        <taxon>Ascomycota</taxon>
        <taxon>Pezizomycotina</taxon>
        <taxon>Sordariomycetes</taxon>
        <taxon>Hypocreomycetidae</taxon>
        <taxon>Hypocreales</taxon>
        <taxon>Bionectriaceae</taxon>
        <taxon>Clonostachys</taxon>
    </lineage>
</organism>
<evidence type="ECO:0000256" key="2">
    <source>
        <dbReference type="ARBA" id="ARBA00022448"/>
    </source>
</evidence>
<evidence type="ECO:0000256" key="4">
    <source>
        <dbReference type="ARBA" id="ARBA00022989"/>
    </source>
</evidence>
<dbReference type="PANTHER" id="PTHR23501:SF177">
    <property type="entry name" value="MAJOR FACILITATOR SUPERFAMILY (MFS) PROFILE DOMAIN-CONTAINING PROTEIN-RELATED"/>
    <property type="match status" value="1"/>
</dbReference>
<keyword evidence="3 7" id="KW-0812">Transmembrane</keyword>
<feature type="transmembrane region" description="Helical" evidence="7">
    <location>
        <begin position="80"/>
        <end position="98"/>
    </location>
</feature>
<evidence type="ECO:0000256" key="7">
    <source>
        <dbReference type="SAM" id="Phobius"/>
    </source>
</evidence>
<dbReference type="Proteomes" id="UP000754883">
    <property type="component" value="Unassembled WGS sequence"/>
</dbReference>
<name>A0A9N9UZ49_9HYPO</name>
<protein>
    <recommendedName>
        <fullName evidence="8">Major facilitator superfamily (MFS) profile domain-containing protein</fullName>
    </recommendedName>
</protein>
<dbReference type="Gene3D" id="1.20.1720.10">
    <property type="entry name" value="Multidrug resistance protein D"/>
    <property type="match status" value="1"/>
</dbReference>
<feature type="transmembrane region" description="Helical" evidence="7">
    <location>
        <begin position="110"/>
        <end position="129"/>
    </location>
</feature>
<dbReference type="GO" id="GO:0022857">
    <property type="term" value="F:transmembrane transporter activity"/>
    <property type="evidence" value="ECO:0007669"/>
    <property type="project" value="InterPro"/>
</dbReference>
<accession>A0A9N9UZ49</accession>
<evidence type="ECO:0000256" key="3">
    <source>
        <dbReference type="ARBA" id="ARBA00022692"/>
    </source>
</evidence>
<keyword evidence="2" id="KW-0813">Transport</keyword>
<dbReference type="PANTHER" id="PTHR23501">
    <property type="entry name" value="MAJOR FACILITATOR SUPERFAMILY"/>
    <property type="match status" value="1"/>
</dbReference>
<proteinExistence type="predicted"/>
<feature type="transmembrane region" description="Helical" evidence="7">
    <location>
        <begin position="404"/>
        <end position="424"/>
    </location>
</feature>
<feature type="transmembrane region" description="Helical" evidence="7">
    <location>
        <begin position="198"/>
        <end position="218"/>
    </location>
</feature>
<dbReference type="AlphaFoldDB" id="A0A9N9UZ49"/>
<gene>
    <name evidence="9" type="ORF">CBYS24578_00011950</name>
</gene>
<dbReference type="OrthoDB" id="10021397at2759"/>
<dbReference type="InterPro" id="IPR020846">
    <property type="entry name" value="MFS_dom"/>
</dbReference>
<evidence type="ECO:0000313" key="9">
    <source>
        <dbReference type="EMBL" id="CAH0004409.1"/>
    </source>
</evidence>
<feature type="transmembrane region" description="Helical" evidence="7">
    <location>
        <begin position="375"/>
        <end position="392"/>
    </location>
</feature>
<feature type="domain" description="Major facilitator superfamily (MFS) profile" evidence="8">
    <location>
        <begin position="45"/>
        <end position="551"/>
    </location>
</feature>
<keyword evidence="5 7" id="KW-0472">Membrane</keyword>
<evidence type="ECO:0000313" key="10">
    <source>
        <dbReference type="Proteomes" id="UP000754883"/>
    </source>
</evidence>
<evidence type="ECO:0000256" key="6">
    <source>
        <dbReference type="SAM" id="MobiDB-lite"/>
    </source>
</evidence>
<dbReference type="InterPro" id="IPR011701">
    <property type="entry name" value="MFS"/>
</dbReference>
<feature type="transmembrane region" description="Helical" evidence="7">
    <location>
        <begin position="346"/>
        <end position="368"/>
    </location>
</feature>
<dbReference type="InterPro" id="IPR036259">
    <property type="entry name" value="MFS_trans_sf"/>
</dbReference>
<dbReference type="EMBL" id="CABFNO020001566">
    <property type="protein sequence ID" value="CAH0004409.1"/>
    <property type="molecule type" value="Genomic_DNA"/>
</dbReference>
<dbReference type="SUPFAM" id="SSF103473">
    <property type="entry name" value="MFS general substrate transporter"/>
    <property type="match status" value="2"/>
</dbReference>
<dbReference type="Gene3D" id="1.20.1250.20">
    <property type="entry name" value="MFS general substrate transporter like domains"/>
    <property type="match status" value="1"/>
</dbReference>